<organism evidence="2 3">
    <name type="scientific">Noviherbaspirillum autotrophicum</name>
    <dbReference type="NCBI Taxonomy" id="709839"/>
    <lineage>
        <taxon>Bacteria</taxon>
        <taxon>Pseudomonadati</taxon>
        <taxon>Pseudomonadota</taxon>
        <taxon>Betaproteobacteria</taxon>
        <taxon>Burkholderiales</taxon>
        <taxon>Oxalobacteraceae</taxon>
        <taxon>Noviherbaspirillum</taxon>
    </lineage>
</organism>
<comment type="caution">
    <text evidence="2">The sequence shown here is derived from an EMBL/GenBank/DDBJ whole genome shotgun (WGS) entry which is preliminary data.</text>
</comment>
<name>A0A0C2BVH7_9BURK</name>
<keyword evidence="3" id="KW-1185">Reference proteome</keyword>
<accession>A0A0C2BVH7</accession>
<keyword evidence="1" id="KW-0472">Membrane</keyword>
<keyword evidence="1" id="KW-0812">Transmembrane</keyword>
<proteinExistence type="predicted"/>
<evidence type="ECO:0000313" key="2">
    <source>
        <dbReference type="EMBL" id="KIF84019.1"/>
    </source>
</evidence>
<sequence length="81" mass="8906">MSDLKRHIGQKVALATAVFCTLLTVPMFGLFIWLWMERGLADRWVPSALATIGFLGACAVVLYVMSRPQPPVETAEADLRG</sequence>
<dbReference type="OrthoDB" id="9181813at2"/>
<dbReference type="RefSeq" id="WP_040038662.1">
    <property type="nucleotide sequence ID" value="NZ_JWJG01000012.1"/>
</dbReference>
<evidence type="ECO:0000256" key="1">
    <source>
        <dbReference type="SAM" id="Phobius"/>
    </source>
</evidence>
<reference evidence="2 3" key="1">
    <citation type="submission" date="2014-12" db="EMBL/GenBank/DDBJ databases">
        <title>Denitrispirillum autotrophicum gen. nov., sp. nov., Denitrifying, Facultatively Autotrophic Bacteria Isolated from Rice Paddy Soil.</title>
        <authorList>
            <person name="Ishii S."/>
            <person name="Ashida N."/>
            <person name="Ohno H."/>
            <person name="Otsuka S."/>
            <person name="Yokota A."/>
            <person name="Senoo K."/>
        </authorList>
    </citation>
    <scope>NUCLEOTIDE SEQUENCE [LARGE SCALE GENOMIC DNA]</scope>
    <source>
        <strain evidence="2 3">TSA66</strain>
    </source>
</reference>
<feature type="transmembrane region" description="Helical" evidence="1">
    <location>
        <begin position="12"/>
        <end position="36"/>
    </location>
</feature>
<gene>
    <name evidence="2" type="ORF">TSA66_01110</name>
</gene>
<keyword evidence="1" id="KW-1133">Transmembrane helix</keyword>
<dbReference type="EMBL" id="JWJG01000012">
    <property type="protein sequence ID" value="KIF84019.1"/>
    <property type="molecule type" value="Genomic_DNA"/>
</dbReference>
<evidence type="ECO:0000313" key="3">
    <source>
        <dbReference type="Proteomes" id="UP000031572"/>
    </source>
</evidence>
<feature type="transmembrane region" description="Helical" evidence="1">
    <location>
        <begin position="48"/>
        <end position="65"/>
    </location>
</feature>
<dbReference type="Proteomes" id="UP000031572">
    <property type="component" value="Unassembled WGS sequence"/>
</dbReference>
<protein>
    <submittedName>
        <fullName evidence="2">Uncharacterized protein</fullName>
    </submittedName>
</protein>
<dbReference type="AlphaFoldDB" id="A0A0C2BVH7"/>